<feature type="region of interest" description="Disordered" evidence="1">
    <location>
        <begin position="157"/>
        <end position="177"/>
    </location>
</feature>
<accession>T0R940</accession>
<dbReference type="EMBL" id="JH767246">
    <property type="protein sequence ID" value="EQC25992.1"/>
    <property type="molecule type" value="Genomic_DNA"/>
</dbReference>
<evidence type="ECO:0000256" key="1">
    <source>
        <dbReference type="SAM" id="MobiDB-lite"/>
    </source>
</evidence>
<evidence type="ECO:0000313" key="2">
    <source>
        <dbReference type="EMBL" id="EQC25992.1"/>
    </source>
</evidence>
<gene>
    <name evidence="2" type="ORF">SDRG_16140</name>
</gene>
<dbReference type="RefSeq" id="XP_008620560.1">
    <property type="nucleotide sequence ID" value="XM_008622338.1"/>
</dbReference>
<dbReference type="AlphaFoldDB" id="T0R940"/>
<feature type="compositionally biased region" description="Low complexity" evidence="1">
    <location>
        <begin position="1"/>
        <end position="11"/>
    </location>
</feature>
<dbReference type="OrthoDB" id="126832at2759"/>
<name>T0R940_SAPDV</name>
<organism evidence="2 3">
    <name type="scientific">Saprolegnia diclina (strain VS20)</name>
    <dbReference type="NCBI Taxonomy" id="1156394"/>
    <lineage>
        <taxon>Eukaryota</taxon>
        <taxon>Sar</taxon>
        <taxon>Stramenopiles</taxon>
        <taxon>Oomycota</taxon>
        <taxon>Saprolegniomycetes</taxon>
        <taxon>Saprolegniales</taxon>
        <taxon>Saprolegniaceae</taxon>
        <taxon>Saprolegnia</taxon>
    </lineage>
</organism>
<proteinExistence type="predicted"/>
<dbReference type="Proteomes" id="UP000030762">
    <property type="component" value="Unassembled WGS sequence"/>
</dbReference>
<feature type="region of interest" description="Disordered" evidence="1">
    <location>
        <begin position="1"/>
        <end position="23"/>
    </location>
</feature>
<reference evidence="2 3" key="1">
    <citation type="submission" date="2012-04" db="EMBL/GenBank/DDBJ databases">
        <title>The Genome Sequence of Saprolegnia declina VS20.</title>
        <authorList>
            <consortium name="The Broad Institute Genome Sequencing Platform"/>
            <person name="Russ C."/>
            <person name="Nusbaum C."/>
            <person name="Tyler B."/>
            <person name="van West P."/>
            <person name="Dieguez-Uribeondo J."/>
            <person name="de Bruijn I."/>
            <person name="Tripathy S."/>
            <person name="Jiang R."/>
            <person name="Young S.K."/>
            <person name="Zeng Q."/>
            <person name="Gargeya S."/>
            <person name="Fitzgerald M."/>
            <person name="Haas B."/>
            <person name="Abouelleil A."/>
            <person name="Alvarado L."/>
            <person name="Arachchi H.M."/>
            <person name="Berlin A."/>
            <person name="Chapman S.B."/>
            <person name="Goldberg J."/>
            <person name="Griggs A."/>
            <person name="Gujja S."/>
            <person name="Hansen M."/>
            <person name="Howarth C."/>
            <person name="Imamovic A."/>
            <person name="Larimer J."/>
            <person name="McCowen C."/>
            <person name="Montmayeur A."/>
            <person name="Murphy C."/>
            <person name="Neiman D."/>
            <person name="Pearson M."/>
            <person name="Priest M."/>
            <person name="Roberts A."/>
            <person name="Saif S."/>
            <person name="Shea T."/>
            <person name="Sisk P."/>
            <person name="Sykes S."/>
            <person name="Wortman J."/>
            <person name="Nusbaum C."/>
            <person name="Birren B."/>
        </authorList>
    </citation>
    <scope>NUCLEOTIDE SEQUENCE [LARGE SCALE GENOMIC DNA]</scope>
    <source>
        <strain evidence="2 3">VS20</strain>
    </source>
</reference>
<protein>
    <submittedName>
        <fullName evidence="2">Uncharacterized protein</fullName>
    </submittedName>
</protein>
<keyword evidence="3" id="KW-1185">Reference proteome</keyword>
<dbReference type="InParanoid" id="T0R940"/>
<dbReference type="VEuPathDB" id="FungiDB:SDRG_16140"/>
<feature type="compositionally biased region" description="Basic and acidic residues" evidence="1">
    <location>
        <begin position="168"/>
        <end position="177"/>
    </location>
</feature>
<sequence length="260" mass="29999">MPAHPETSTAEESSEIESRVVSADDVKKERKTRYVYREADDIRLLQQVLGDQGLFVAGAKPAAQWRSIHQCLYDEGIDVSQHSLIQRLKTIYKTFLDRSSPIAVGDKDPVDEKTTLLMEYHELVREGATGKRKTRHVEIATQRNEVDRILSRDAALASAGSNEEGEEVHERSCPPNRKVDANSYLQEILRLHAMEQDEATATKKRRLALEQRQLDFQQTMLEQHRSFQELVEQQRTFQELILEQQKVMTQLLLRFVDKLT</sequence>
<evidence type="ECO:0000313" key="3">
    <source>
        <dbReference type="Proteomes" id="UP000030762"/>
    </source>
</evidence>
<dbReference type="GeneID" id="19956867"/>